<dbReference type="CDD" id="cd00067">
    <property type="entry name" value="GAL4"/>
    <property type="match status" value="1"/>
</dbReference>
<evidence type="ECO:0000256" key="3">
    <source>
        <dbReference type="ARBA" id="ARBA00023163"/>
    </source>
</evidence>
<dbReference type="PROSITE" id="PS00463">
    <property type="entry name" value="ZN2_CY6_FUNGAL_1"/>
    <property type="match status" value="1"/>
</dbReference>
<dbReference type="OrthoDB" id="2991872at2759"/>
<dbReference type="AlphaFoldDB" id="A0A0D1WMU4"/>
<protein>
    <recommendedName>
        <fullName evidence="6">Zn(2)-C6 fungal-type domain-containing protein</fullName>
    </recommendedName>
</protein>
<evidence type="ECO:0000256" key="1">
    <source>
        <dbReference type="ARBA" id="ARBA00023015"/>
    </source>
</evidence>
<dbReference type="SUPFAM" id="SSF57701">
    <property type="entry name" value="Zn2/Cys6 DNA-binding domain"/>
    <property type="match status" value="1"/>
</dbReference>
<gene>
    <name evidence="7" type="ORF">PV10_07657</name>
</gene>
<feature type="compositionally biased region" description="Polar residues" evidence="5">
    <location>
        <begin position="109"/>
        <end position="118"/>
    </location>
</feature>
<keyword evidence="3" id="KW-0804">Transcription</keyword>
<dbReference type="STRING" id="212818.A0A0D1WMU4"/>
<accession>A0A0D1WMU4</accession>
<evidence type="ECO:0000313" key="8">
    <source>
        <dbReference type="Proteomes" id="UP000054302"/>
    </source>
</evidence>
<feature type="region of interest" description="Disordered" evidence="5">
    <location>
        <begin position="77"/>
        <end position="147"/>
    </location>
</feature>
<feature type="compositionally biased region" description="Basic and acidic residues" evidence="5">
    <location>
        <begin position="83"/>
        <end position="93"/>
    </location>
</feature>
<dbReference type="GO" id="GO:0003677">
    <property type="term" value="F:DNA binding"/>
    <property type="evidence" value="ECO:0007669"/>
    <property type="project" value="UniProtKB-KW"/>
</dbReference>
<dbReference type="HOGENOM" id="CLU_013866_3_0_1"/>
<keyword evidence="1" id="KW-0805">Transcription regulation</keyword>
<dbReference type="PANTHER" id="PTHR38791">
    <property type="entry name" value="ZN(II)2CYS6 TRANSCRIPTION FACTOR (EUROFUNG)-RELATED-RELATED"/>
    <property type="match status" value="1"/>
</dbReference>
<evidence type="ECO:0000313" key="7">
    <source>
        <dbReference type="EMBL" id="KIV90345.1"/>
    </source>
</evidence>
<dbReference type="Pfam" id="PF00172">
    <property type="entry name" value="Zn_clus"/>
    <property type="match status" value="1"/>
</dbReference>
<dbReference type="PROSITE" id="PS50048">
    <property type="entry name" value="ZN2_CY6_FUNGAL_2"/>
    <property type="match status" value="1"/>
</dbReference>
<name>A0A0D1WMU4_EXOME</name>
<dbReference type="SMART" id="SM00066">
    <property type="entry name" value="GAL4"/>
    <property type="match status" value="1"/>
</dbReference>
<dbReference type="GO" id="GO:0000981">
    <property type="term" value="F:DNA-binding transcription factor activity, RNA polymerase II-specific"/>
    <property type="evidence" value="ECO:0007669"/>
    <property type="project" value="InterPro"/>
</dbReference>
<feature type="domain" description="Zn(2)-C6 fungal-type" evidence="6">
    <location>
        <begin position="27"/>
        <end position="55"/>
    </location>
</feature>
<dbReference type="InterPro" id="IPR001138">
    <property type="entry name" value="Zn2Cys6_DnaBD"/>
</dbReference>
<keyword evidence="8" id="KW-1185">Reference proteome</keyword>
<evidence type="ECO:0000256" key="2">
    <source>
        <dbReference type="ARBA" id="ARBA00023125"/>
    </source>
</evidence>
<evidence type="ECO:0000256" key="4">
    <source>
        <dbReference type="ARBA" id="ARBA00023242"/>
    </source>
</evidence>
<dbReference type="InterPro" id="IPR053175">
    <property type="entry name" value="DHMBA_Reg_Transcription_Factor"/>
</dbReference>
<evidence type="ECO:0000259" key="6">
    <source>
        <dbReference type="PROSITE" id="PS50048"/>
    </source>
</evidence>
<dbReference type="PANTHER" id="PTHR38791:SF5">
    <property type="entry name" value="TRANSCRIPTION FACTOR DBAG-RELATED"/>
    <property type="match status" value="1"/>
</dbReference>
<dbReference type="GeneID" id="27325502"/>
<feature type="compositionally biased region" description="Low complexity" evidence="5">
    <location>
        <begin position="122"/>
        <end position="143"/>
    </location>
</feature>
<dbReference type="Gene3D" id="4.10.240.10">
    <property type="entry name" value="Zn(2)-C6 fungal-type DNA-binding domain"/>
    <property type="match status" value="1"/>
</dbReference>
<dbReference type="VEuPathDB" id="FungiDB:PV10_07657"/>
<dbReference type="OMA" id="RCDCYAD"/>
<dbReference type="InterPro" id="IPR036864">
    <property type="entry name" value="Zn2-C6_fun-type_DNA-bd_sf"/>
</dbReference>
<dbReference type="EMBL" id="KN847524">
    <property type="protein sequence ID" value="KIV90345.1"/>
    <property type="molecule type" value="Genomic_DNA"/>
</dbReference>
<reference evidence="7 8" key="1">
    <citation type="submission" date="2015-01" db="EMBL/GenBank/DDBJ databases">
        <title>The Genome Sequence of Exophiala mesophila CBS40295.</title>
        <authorList>
            <consortium name="The Broad Institute Genomics Platform"/>
            <person name="Cuomo C."/>
            <person name="de Hoog S."/>
            <person name="Gorbushina A."/>
            <person name="Stielow B."/>
            <person name="Teixiera M."/>
            <person name="Abouelleil A."/>
            <person name="Chapman S.B."/>
            <person name="Priest M."/>
            <person name="Young S.K."/>
            <person name="Wortman J."/>
            <person name="Nusbaum C."/>
            <person name="Birren B."/>
        </authorList>
    </citation>
    <scope>NUCLEOTIDE SEQUENCE [LARGE SCALE GENOMIC DNA]</scope>
    <source>
        <strain evidence="7 8">CBS 40295</strain>
    </source>
</reference>
<proteinExistence type="predicted"/>
<dbReference type="Proteomes" id="UP000054302">
    <property type="component" value="Unassembled WGS sequence"/>
</dbReference>
<keyword evidence="4" id="KW-0539">Nucleus</keyword>
<sequence length="658" mass="73691">MQLRRRFHRARIKSQLRNMVYNGPSLGCRSCRTRRVKCDQTKPACNNCTRRRQECPGYADVFDGAHRSQNEIVLRKAGKGKRVVRESSRKTRSDPSSPDTDESTERTKSTSNPPTLTALTLRARSPSSVDSSSATSNSSPAATHTFTGNQLQWIPYTVKTSRDDRASREQTPGSNSSLEPESRMTTIASAFEVTPYLIPVHIQPNGCDAAVGFFFRHYVGRKTGAPSRLGFNQTWQPSYHNSMEDSPLRLATAAVSVNISMMWSYQGCDTQLPRSLFLQAIAATRHAVVDPVESLSDELLMTILVFDLYDDLLLHYGSGTYSHGTHKRGALALVNHRGSVNHQSLQASSLLDTVRNSLLNHYLTRRLSFSPAEVHILERAETSSAPAGSLDMASLPLVQVQGDLWTFREKRYRRTTLQRRAFYEQTIAKAVHVLEIFESWSSHSARSGLRELHVPRQSVLPSIVSAGLYGDHCSVWDNLVLGNLSNTYAVRNICALQLIRQALADEPTLLLESKYRTLLTETDIKIQDFADKVVSSVPFHLGDTVVLTNPLDCDRINYPFSFKSDPETGLNVKLPSLMSDHASMAAATSGWFIYPKLVALYRLAEPEDDAVPFFLREGQLDWIKGQIVRLQRIFLFTDPPWFKRQPKASRGKGRGVTS</sequence>
<dbReference type="GO" id="GO:0008270">
    <property type="term" value="F:zinc ion binding"/>
    <property type="evidence" value="ECO:0007669"/>
    <property type="project" value="InterPro"/>
</dbReference>
<keyword evidence="2" id="KW-0238">DNA-binding</keyword>
<feature type="region of interest" description="Disordered" evidence="5">
    <location>
        <begin position="160"/>
        <end position="182"/>
    </location>
</feature>
<feature type="compositionally biased region" description="Polar residues" evidence="5">
    <location>
        <begin position="169"/>
        <end position="182"/>
    </location>
</feature>
<dbReference type="RefSeq" id="XP_016221919.1">
    <property type="nucleotide sequence ID" value="XM_016372587.1"/>
</dbReference>
<evidence type="ECO:0000256" key="5">
    <source>
        <dbReference type="SAM" id="MobiDB-lite"/>
    </source>
</evidence>
<organism evidence="7 8">
    <name type="scientific">Exophiala mesophila</name>
    <name type="common">Black yeast-like fungus</name>
    <dbReference type="NCBI Taxonomy" id="212818"/>
    <lineage>
        <taxon>Eukaryota</taxon>
        <taxon>Fungi</taxon>
        <taxon>Dikarya</taxon>
        <taxon>Ascomycota</taxon>
        <taxon>Pezizomycotina</taxon>
        <taxon>Eurotiomycetes</taxon>
        <taxon>Chaetothyriomycetidae</taxon>
        <taxon>Chaetothyriales</taxon>
        <taxon>Herpotrichiellaceae</taxon>
        <taxon>Exophiala</taxon>
    </lineage>
</organism>